<evidence type="ECO:0000313" key="3">
    <source>
        <dbReference type="EMBL" id="MPM57223.1"/>
    </source>
</evidence>
<dbReference type="Pfam" id="PF15529">
    <property type="entry name" value="Ntox24"/>
    <property type="match status" value="1"/>
</dbReference>
<gene>
    <name evidence="3" type="ORF">SDC9_104045</name>
</gene>
<dbReference type="AlphaFoldDB" id="A0A645B223"/>
<feature type="compositionally biased region" description="Basic and acidic residues" evidence="1">
    <location>
        <begin position="170"/>
        <end position="185"/>
    </location>
</feature>
<feature type="domain" description="Bacterial toxin 24" evidence="2">
    <location>
        <begin position="167"/>
        <end position="244"/>
    </location>
</feature>
<feature type="compositionally biased region" description="Polar residues" evidence="1">
    <location>
        <begin position="186"/>
        <end position="201"/>
    </location>
</feature>
<dbReference type="NCBIfam" id="TIGR03696">
    <property type="entry name" value="Rhs_assc_core"/>
    <property type="match status" value="1"/>
</dbReference>
<evidence type="ECO:0000259" key="2">
    <source>
        <dbReference type="Pfam" id="PF15529"/>
    </source>
</evidence>
<name>A0A645B223_9ZZZZ</name>
<dbReference type="Gene3D" id="2.180.10.10">
    <property type="entry name" value="RHS repeat-associated core"/>
    <property type="match status" value="1"/>
</dbReference>
<accession>A0A645B223</accession>
<organism evidence="3">
    <name type="scientific">bioreactor metagenome</name>
    <dbReference type="NCBI Taxonomy" id="1076179"/>
    <lineage>
        <taxon>unclassified sequences</taxon>
        <taxon>metagenomes</taxon>
        <taxon>ecological metagenomes</taxon>
    </lineage>
</organism>
<proteinExistence type="predicted"/>
<evidence type="ECO:0000256" key="1">
    <source>
        <dbReference type="SAM" id="MobiDB-lite"/>
    </source>
</evidence>
<feature type="compositionally biased region" description="Basic and acidic residues" evidence="1">
    <location>
        <begin position="230"/>
        <end position="250"/>
    </location>
</feature>
<feature type="compositionally biased region" description="Basic and acidic residues" evidence="1">
    <location>
        <begin position="208"/>
        <end position="220"/>
    </location>
</feature>
<dbReference type="InterPro" id="IPR022385">
    <property type="entry name" value="Rhs_assc_core"/>
</dbReference>
<sequence length="250" mass="26480">MECYNGKELETFNNFETLDYGARMYDAQLGHFHTIDNSSENCYSHTPYNYVGNNPIKRVDPDGNDWWATVVGTAIGVVTNVVPGSTSLRNSYTPTDAAAMVVGEGMVKGGSGAITSGLSVAAVAGTASLALVDVPLTVTVAAGGVVLMANGAANTSKGYNYDEKIGTKLDNKLKPSPEASGDHSSFKTAGSGKTTNTAKYKQNSKKPSGFDEVKRVDVTGKAHNGVNTLHVHEPKQQVRPARPDELPKQK</sequence>
<reference evidence="3" key="1">
    <citation type="submission" date="2019-08" db="EMBL/GenBank/DDBJ databases">
        <authorList>
            <person name="Kucharzyk K."/>
            <person name="Murdoch R.W."/>
            <person name="Higgins S."/>
            <person name="Loffler F."/>
        </authorList>
    </citation>
    <scope>NUCLEOTIDE SEQUENCE</scope>
</reference>
<dbReference type="InterPro" id="IPR029114">
    <property type="entry name" value="Ntox24"/>
</dbReference>
<protein>
    <recommendedName>
        <fullName evidence="2">Bacterial toxin 24 domain-containing protein</fullName>
    </recommendedName>
</protein>
<comment type="caution">
    <text evidence="3">The sequence shown here is derived from an EMBL/GenBank/DDBJ whole genome shotgun (WGS) entry which is preliminary data.</text>
</comment>
<dbReference type="EMBL" id="VSSQ01016153">
    <property type="protein sequence ID" value="MPM57223.1"/>
    <property type="molecule type" value="Genomic_DNA"/>
</dbReference>
<feature type="region of interest" description="Disordered" evidence="1">
    <location>
        <begin position="170"/>
        <end position="250"/>
    </location>
</feature>